<evidence type="ECO:0000313" key="3">
    <source>
        <dbReference type="Proteomes" id="UP000602442"/>
    </source>
</evidence>
<evidence type="ECO:0000313" key="2">
    <source>
        <dbReference type="EMBL" id="MBH5323114.1"/>
    </source>
</evidence>
<dbReference type="EMBL" id="JAEANY010000003">
    <property type="protein sequence ID" value="MBH5323114.1"/>
    <property type="molecule type" value="Genomic_DNA"/>
</dbReference>
<gene>
    <name evidence="2" type="ORF">I5L03_11015</name>
</gene>
<dbReference type="PROSITE" id="PS51257">
    <property type="entry name" value="PROKAR_LIPOPROTEIN"/>
    <property type="match status" value="1"/>
</dbReference>
<reference evidence="2 3" key="1">
    <citation type="submission" date="2020-11" db="EMBL/GenBank/DDBJ databases">
        <title>Erythrobacter sediminis sp. nov., a marine bacterium from a tidal flat of Garorim Bay.</title>
        <authorList>
            <person name="Kim D."/>
            <person name="Yoo Y."/>
            <person name="Kim J.-J."/>
        </authorList>
    </citation>
    <scope>NUCLEOTIDE SEQUENCE [LARGE SCALE GENOMIC DNA]</scope>
    <source>
        <strain evidence="2 3">JGD-13</strain>
    </source>
</reference>
<keyword evidence="1" id="KW-0732">Signal</keyword>
<organism evidence="2 3">
    <name type="scientific">Aurantiacibacter sediminis</name>
    <dbReference type="NCBI Taxonomy" id="2793064"/>
    <lineage>
        <taxon>Bacteria</taxon>
        <taxon>Pseudomonadati</taxon>
        <taxon>Pseudomonadota</taxon>
        <taxon>Alphaproteobacteria</taxon>
        <taxon>Sphingomonadales</taxon>
        <taxon>Erythrobacteraceae</taxon>
        <taxon>Aurantiacibacter</taxon>
    </lineage>
</organism>
<accession>A0ABS0N5N9</accession>
<evidence type="ECO:0000256" key="1">
    <source>
        <dbReference type="SAM" id="SignalP"/>
    </source>
</evidence>
<name>A0ABS0N5N9_9SPHN</name>
<sequence>MNLKFASAIAIASISLSGCATVLNGTNQPVEFESEPAGAVIETLAGQTCTTPCAFEMRRGDDSMVTFTAAGYEPVTVYIQSRTGGGVAGNILAGGLIGGVVDASNGASNHLYPDPVYIRMAPVGSGEPALMLDKDGEIISTVAEYNAEVAEDVREGIVEQGLYATVDDVPPAD</sequence>
<proteinExistence type="predicted"/>
<protein>
    <recommendedName>
        <fullName evidence="4">Translation initiation factor 2</fullName>
    </recommendedName>
</protein>
<dbReference type="Proteomes" id="UP000602442">
    <property type="component" value="Unassembled WGS sequence"/>
</dbReference>
<feature type="chain" id="PRO_5046227936" description="Translation initiation factor 2" evidence="1">
    <location>
        <begin position="21"/>
        <end position="173"/>
    </location>
</feature>
<feature type="signal peptide" evidence="1">
    <location>
        <begin position="1"/>
        <end position="20"/>
    </location>
</feature>
<dbReference type="RefSeq" id="WP_197921819.1">
    <property type="nucleotide sequence ID" value="NZ_CAWPTA010000008.1"/>
</dbReference>
<keyword evidence="3" id="KW-1185">Reference proteome</keyword>
<comment type="caution">
    <text evidence="2">The sequence shown here is derived from an EMBL/GenBank/DDBJ whole genome shotgun (WGS) entry which is preliminary data.</text>
</comment>
<evidence type="ECO:0008006" key="4">
    <source>
        <dbReference type="Google" id="ProtNLM"/>
    </source>
</evidence>